<accession>A0ABW8SKI9</accession>
<organism evidence="2 3">
    <name type="scientific">Candidatus Clostridium eludens</name>
    <dbReference type="NCBI Taxonomy" id="3381663"/>
    <lineage>
        <taxon>Bacteria</taxon>
        <taxon>Bacillati</taxon>
        <taxon>Bacillota</taxon>
        <taxon>Clostridia</taxon>
        <taxon>Eubacteriales</taxon>
        <taxon>Clostridiaceae</taxon>
        <taxon>Clostridium</taxon>
    </lineage>
</organism>
<keyword evidence="1" id="KW-0812">Transmembrane</keyword>
<evidence type="ECO:0000313" key="3">
    <source>
        <dbReference type="Proteomes" id="UP001623660"/>
    </source>
</evidence>
<dbReference type="Proteomes" id="UP001623660">
    <property type="component" value="Unassembled WGS sequence"/>
</dbReference>
<dbReference type="RefSeq" id="WP_406792392.1">
    <property type="nucleotide sequence ID" value="NZ_JBJHZX010000016.1"/>
</dbReference>
<proteinExistence type="predicted"/>
<evidence type="ECO:0000313" key="2">
    <source>
        <dbReference type="EMBL" id="MFL0196286.1"/>
    </source>
</evidence>
<dbReference type="EMBL" id="JBJHZX010000016">
    <property type="protein sequence ID" value="MFL0196286.1"/>
    <property type="molecule type" value="Genomic_DNA"/>
</dbReference>
<sequence length="173" mass="20181">MLTRKKVIPFVSLVLLIGVLFLIIGTPGYQSIRIKNRDFVSLENKLKEVVNTNTKIDIKELSDFVWDECYVFNPYYPPEAIYKKVGTEWTTARTYIGYLLFHNMENKTVNDEQFIIVFKKSNKVILSAKYSLNQLPVIFKLDNYKFTSDNSKFIVSVAKQYDEGKIKELSLKK</sequence>
<name>A0ABW8SKI9_9CLOT</name>
<feature type="transmembrane region" description="Helical" evidence="1">
    <location>
        <begin position="7"/>
        <end position="29"/>
    </location>
</feature>
<reference evidence="2 3" key="1">
    <citation type="submission" date="2024-11" db="EMBL/GenBank/DDBJ databases">
        <authorList>
            <person name="Heng Y.C."/>
            <person name="Lim A.C.H."/>
            <person name="Lee J.K.Y."/>
            <person name="Kittelmann S."/>
        </authorList>
    </citation>
    <scope>NUCLEOTIDE SEQUENCE [LARGE SCALE GENOMIC DNA]</scope>
    <source>
        <strain evidence="2 3">WILCCON 0269</strain>
    </source>
</reference>
<protein>
    <recommendedName>
        <fullName evidence="4">DUF4825 domain-containing protein</fullName>
    </recommendedName>
</protein>
<comment type="caution">
    <text evidence="2">The sequence shown here is derived from an EMBL/GenBank/DDBJ whole genome shotgun (WGS) entry which is preliminary data.</text>
</comment>
<keyword evidence="3" id="KW-1185">Reference proteome</keyword>
<evidence type="ECO:0008006" key="4">
    <source>
        <dbReference type="Google" id="ProtNLM"/>
    </source>
</evidence>
<evidence type="ECO:0000256" key="1">
    <source>
        <dbReference type="SAM" id="Phobius"/>
    </source>
</evidence>
<keyword evidence="1" id="KW-0472">Membrane</keyword>
<keyword evidence="1" id="KW-1133">Transmembrane helix</keyword>
<gene>
    <name evidence="2" type="ORF">ACJDU8_12045</name>
</gene>